<evidence type="ECO:0000259" key="7">
    <source>
        <dbReference type="Pfam" id="PF14693"/>
    </source>
</evidence>
<dbReference type="PANTHER" id="PTHR33284:SF1">
    <property type="entry name" value="RIBOSOMAL PROTEIN L25_GLN-TRNA SYNTHETASE, ANTI-CODON-BINDING DOMAIN-CONTAINING PROTEIN"/>
    <property type="match status" value="1"/>
</dbReference>
<comment type="function">
    <text evidence="5">This is one of the proteins that binds to the 5S RNA in the ribosome where it forms part of the central protuberance.</text>
</comment>
<evidence type="ECO:0000313" key="9">
    <source>
        <dbReference type="Proteomes" id="UP000823842"/>
    </source>
</evidence>
<keyword evidence="4 5" id="KW-0687">Ribonucleoprotein</keyword>
<dbReference type="InterPro" id="IPR037121">
    <property type="entry name" value="Ribosomal_bL25_C"/>
</dbReference>
<dbReference type="InterPro" id="IPR020057">
    <property type="entry name" value="Ribosomal_bL25_b-dom"/>
</dbReference>
<keyword evidence="3 5" id="KW-0689">Ribosomal protein</keyword>
<sequence length="198" mass="22020">MNTLKAEKRNMAIKAKKLRREGYVTGNVFGKEIQGSIPIKMDKQELDRVLKTCGKGSQLILNVDGQSMNVLVKEIDYNAMKRQVDEIDFQALVQGEKVHSVAEVVLVNHDKVAEGVLQLLLEEISYRALPSALRDKVTIDVGEMKVGDSIRVNDLDIAKDENVDLLTDREAIVVTVSEVHNKLDTDEEASEDTEASAE</sequence>
<dbReference type="CDD" id="cd00495">
    <property type="entry name" value="Ribosomal_L25_TL5_CTC"/>
    <property type="match status" value="1"/>
</dbReference>
<comment type="subunit">
    <text evidence="5">Part of the 50S ribosomal subunit; part of the 5S rRNA/L5/L18/L25 subcomplex. Contacts the 5S rRNA. Binds to the 5S rRNA independently of L5 and L18.</text>
</comment>
<dbReference type="Gene3D" id="2.40.240.10">
    <property type="entry name" value="Ribosomal Protein L25, Chain P"/>
    <property type="match status" value="1"/>
</dbReference>
<reference evidence="8" key="1">
    <citation type="journal article" date="2021" name="PeerJ">
        <title>Extensive microbial diversity within the chicken gut microbiome revealed by metagenomics and culture.</title>
        <authorList>
            <person name="Gilroy R."/>
            <person name="Ravi A."/>
            <person name="Getino M."/>
            <person name="Pursley I."/>
            <person name="Horton D.L."/>
            <person name="Alikhan N.F."/>
            <person name="Baker D."/>
            <person name="Gharbi K."/>
            <person name="Hall N."/>
            <person name="Watson M."/>
            <person name="Adriaenssens E.M."/>
            <person name="Foster-Nyarko E."/>
            <person name="Jarju S."/>
            <person name="Secka A."/>
            <person name="Antonio M."/>
            <person name="Oren A."/>
            <person name="Chaudhuri R.R."/>
            <person name="La Ragione R."/>
            <person name="Hildebrand F."/>
            <person name="Pallen M.J."/>
        </authorList>
    </citation>
    <scope>NUCLEOTIDE SEQUENCE</scope>
    <source>
        <strain evidence="8">ChiSjej1B19-5720</strain>
    </source>
</reference>
<dbReference type="InterPro" id="IPR011035">
    <property type="entry name" value="Ribosomal_bL25/Gln-tRNA_synth"/>
</dbReference>
<protein>
    <recommendedName>
        <fullName evidence="5">Large ribosomal subunit protein bL25</fullName>
    </recommendedName>
    <alternativeName>
        <fullName evidence="5">General stress protein CTC</fullName>
    </alternativeName>
</protein>
<evidence type="ECO:0000256" key="2">
    <source>
        <dbReference type="ARBA" id="ARBA00022884"/>
    </source>
</evidence>
<evidence type="ECO:0000256" key="1">
    <source>
        <dbReference type="ARBA" id="ARBA00022730"/>
    </source>
</evidence>
<dbReference type="GO" id="GO:0006412">
    <property type="term" value="P:translation"/>
    <property type="evidence" value="ECO:0007669"/>
    <property type="project" value="UniProtKB-UniRule"/>
</dbReference>
<dbReference type="InterPro" id="IPR001021">
    <property type="entry name" value="Ribosomal_bL25_long"/>
</dbReference>
<comment type="similarity">
    <text evidence="5">Belongs to the bacterial ribosomal protein bL25 family. CTC subfamily.</text>
</comment>
<dbReference type="SUPFAM" id="SSF50715">
    <property type="entry name" value="Ribosomal protein L25-like"/>
    <property type="match status" value="1"/>
</dbReference>
<feature type="domain" description="Large ribosomal subunit protein bL25 L25" evidence="6">
    <location>
        <begin position="4"/>
        <end position="89"/>
    </location>
</feature>
<proteinExistence type="inferred from homology"/>
<dbReference type="InterPro" id="IPR029751">
    <property type="entry name" value="Ribosomal_L25_dom"/>
</dbReference>
<dbReference type="InterPro" id="IPR020056">
    <property type="entry name" value="Rbsml_bL25/Gln-tRNA_synth_N"/>
</dbReference>
<accession>A0A9D2RV94</accession>
<evidence type="ECO:0000256" key="3">
    <source>
        <dbReference type="ARBA" id="ARBA00022980"/>
    </source>
</evidence>
<dbReference type="NCBIfam" id="TIGR00731">
    <property type="entry name" value="bL25_bact_ctc"/>
    <property type="match status" value="1"/>
</dbReference>
<name>A0A9D2RV94_9FIRM</name>
<evidence type="ECO:0000256" key="5">
    <source>
        <dbReference type="HAMAP-Rule" id="MF_01334"/>
    </source>
</evidence>
<comment type="caution">
    <text evidence="8">The sequence shown here is derived from an EMBL/GenBank/DDBJ whole genome shotgun (WGS) entry which is preliminary data.</text>
</comment>
<dbReference type="PANTHER" id="PTHR33284">
    <property type="entry name" value="RIBOSOMAL PROTEIN L25/GLN-TRNA SYNTHETASE, ANTI-CODON-BINDING DOMAIN-CONTAINING PROTEIN"/>
    <property type="match status" value="1"/>
</dbReference>
<feature type="domain" description="Large ribosomal subunit protein bL25 beta" evidence="7">
    <location>
        <begin position="97"/>
        <end position="178"/>
    </location>
</feature>
<dbReference type="AlphaFoldDB" id="A0A9D2RV94"/>
<organism evidence="8 9">
    <name type="scientific">Candidatus Blautia faecavium</name>
    <dbReference type="NCBI Taxonomy" id="2838487"/>
    <lineage>
        <taxon>Bacteria</taxon>
        <taxon>Bacillati</taxon>
        <taxon>Bacillota</taxon>
        <taxon>Clostridia</taxon>
        <taxon>Lachnospirales</taxon>
        <taxon>Lachnospiraceae</taxon>
        <taxon>Blautia</taxon>
    </lineage>
</organism>
<dbReference type="Gene3D" id="2.170.120.20">
    <property type="entry name" value="Ribosomal protein L25, beta domain"/>
    <property type="match status" value="1"/>
</dbReference>
<gene>
    <name evidence="5" type="primary">rplY</name>
    <name evidence="5" type="synonym">ctc</name>
    <name evidence="8" type="ORF">IAA06_04170</name>
</gene>
<keyword evidence="1 5" id="KW-0699">rRNA-binding</keyword>
<dbReference type="GO" id="GO:0022625">
    <property type="term" value="C:cytosolic large ribosomal subunit"/>
    <property type="evidence" value="ECO:0007669"/>
    <property type="project" value="TreeGrafter"/>
</dbReference>
<dbReference type="Pfam" id="PF14693">
    <property type="entry name" value="Ribosomal_TL5_C"/>
    <property type="match status" value="1"/>
</dbReference>
<keyword evidence="2 5" id="KW-0694">RNA-binding</keyword>
<reference evidence="8" key="2">
    <citation type="submission" date="2021-04" db="EMBL/GenBank/DDBJ databases">
        <authorList>
            <person name="Gilroy R."/>
        </authorList>
    </citation>
    <scope>NUCLEOTIDE SEQUENCE</scope>
    <source>
        <strain evidence="8">ChiSjej1B19-5720</strain>
    </source>
</reference>
<dbReference type="EMBL" id="DWYZ01000086">
    <property type="protein sequence ID" value="HJB27972.1"/>
    <property type="molecule type" value="Genomic_DNA"/>
</dbReference>
<dbReference type="InterPro" id="IPR020930">
    <property type="entry name" value="Ribosomal_uL5_bac-type"/>
</dbReference>
<evidence type="ECO:0000313" key="8">
    <source>
        <dbReference type="EMBL" id="HJB27972.1"/>
    </source>
</evidence>
<evidence type="ECO:0000259" key="6">
    <source>
        <dbReference type="Pfam" id="PF01386"/>
    </source>
</evidence>
<dbReference type="GO" id="GO:0003735">
    <property type="term" value="F:structural constituent of ribosome"/>
    <property type="evidence" value="ECO:0007669"/>
    <property type="project" value="InterPro"/>
</dbReference>
<evidence type="ECO:0000256" key="4">
    <source>
        <dbReference type="ARBA" id="ARBA00023274"/>
    </source>
</evidence>
<dbReference type="Pfam" id="PF01386">
    <property type="entry name" value="Ribosomal_L25p"/>
    <property type="match status" value="1"/>
</dbReference>
<dbReference type="GO" id="GO:0008097">
    <property type="term" value="F:5S rRNA binding"/>
    <property type="evidence" value="ECO:0007669"/>
    <property type="project" value="InterPro"/>
</dbReference>
<dbReference type="Proteomes" id="UP000823842">
    <property type="component" value="Unassembled WGS sequence"/>
</dbReference>
<dbReference type="HAMAP" id="MF_01334">
    <property type="entry name" value="Ribosomal_bL25_CTC"/>
    <property type="match status" value="1"/>
</dbReference>